<reference evidence="1 2" key="1">
    <citation type="submission" date="2018-08" db="EMBL/GenBank/DDBJ databases">
        <title>Bacillus chawlae sp. nov., Bacillus glennii sp. nov., and Bacillus saganii sp. nov. Isolated from the Vehicle Assembly Building at Kennedy Space Center where the Viking Spacecraft were Assembled.</title>
        <authorList>
            <person name="Seuylemezian A."/>
            <person name="Vaishampayan P."/>
        </authorList>
    </citation>
    <scope>NUCLEOTIDE SEQUENCE [LARGE SCALE GENOMIC DNA]</scope>
    <source>
        <strain evidence="1 2">V47-23a</strain>
    </source>
</reference>
<dbReference type="OrthoDB" id="2362355at2"/>
<dbReference type="Proteomes" id="UP000264541">
    <property type="component" value="Unassembled WGS sequence"/>
</dbReference>
<name>A0A372LP73_9BACI</name>
<keyword evidence="2" id="KW-1185">Reference proteome</keyword>
<evidence type="ECO:0000313" key="2">
    <source>
        <dbReference type="Proteomes" id="UP000264541"/>
    </source>
</evidence>
<dbReference type="AlphaFoldDB" id="A0A372LP73"/>
<sequence length="102" mass="12212">MKEIDWFITTLEHYFQVKVQREKVSFEGIELCHEEIDESLIPREHMNVLPDPLLFETMLYIDEEGNEWIAGVVIEEFSREWLYTVWLKNGETAAYKFPNQQG</sequence>
<organism evidence="1 2">
    <name type="scientific">Peribacillus saganii</name>
    <dbReference type="NCBI Taxonomy" id="2303992"/>
    <lineage>
        <taxon>Bacteria</taxon>
        <taxon>Bacillati</taxon>
        <taxon>Bacillota</taxon>
        <taxon>Bacilli</taxon>
        <taxon>Bacillales</taxon>
        <taxon>Bacillaceae</taxon>
        <taxon>Peribacillus</taxon>
    </lineage>
</organism>
<gene>
    <name evidence="1" type="ORF">D0469_09315</name>
</gene>
<protein>
    <submittedName>
        <fullName evidence="1">Uncharacterized protein</fullName>
    </submittedName>
</protein>
<dbReference type="EMBL" id="QVTE01000024">
    <property type="protein sequence ID" value="RFU69555.1"/>
    <property type="molecule type" value="Genomic_DNA"/>
</dbReference>
<proteinExistence type="predicted"/>
<evidence type="ECO:0000313" key="1">
    <source>
        <dbReference type="EMBL" id="RFU69555.1"/>
    </source>
</evidence>
<accession>A0A372LP73</accession>
<comment type="caution">
    <text evidence="1">The sequence shown here is derived from an EMBL/GenBank/DDBJ whole genome shotgun (WGS) entry which is preliminary data.</text>
</comment>